<sequence length="191" mass="22273">MTDQLKEIVYSKDAIEFVTVAVQYCAFLENFEEITETDLTDKLTKLLPLLYLKASLVPETDTVNDEEPEITVTEDIYNFITSKLYNVYVNNDTYLEVFLQDMKYSETPISASISEDLADIYQDIKNFITIFERGITENMNDALYVCMENFKTYWGQKLVNVLRALHSIKYSTEPDALEDEDLEQTDNEELW</sequence>
<reference evidence="1" key="1">
    <citation type="submission" date="2016-04" db="EMBL/GenBank/DDBJ databases">
        <authorList>
            <person name="Evans L.H."/>
            <person name="Alamgir A."/>
            <person name="Owens N."/>
            <person name="Weber N.D."/>
            <person name="Virtaneva K."/>
            <person name="Barbian K."/>
            <person name="Babar A."/>
            <person name="Rosenke K."/>
        </authorList>
    </citation>
    <scope>NUCLEOTIDE SEQUENCE</scope>
    <source>
        <strain evidence="1">86-1</strain>
    </source>
</reference>
<protein>
    <recommendedName>
        <fullName evidence="2">DUF5063 domain-containing protein</fullName>
    </recommendedName>
</protein>
<proteinExistence type="predicted"/>
<dbReference type="RefSeq" id="WP_296941129.1">
    <property type="nucleotide sequence ID" value="NZ_LT599032.1"/>
</dbReference>
<dbReference type="InterPro" id="IPR038312">
    <property type="entry name" value="DUF5063_sf"/>
</dbReference>
<accession>A0A212JKA8</accession>
<dbReference type="Gene3D" id="1.20.120.1550">
    <property type="entry name" value="Protein of unknown function DUF5063"/>
    <property type="match status" value="1"/>
</dbReference>
<dbReference type="InterPro" id="IPR032025">
    <property type="entry name" value="DUF5063"/>
</dbReference>
<evidence type="ECO:0008006" key="2">
    <source>
        <dbReference type="Google" id="ProtNLM"/>
    </source>
</evidence>
<organism evidence="1">
    <name type="scientific">uncultured Dysgonomonas sp</name>
    <dbReference type="NCBI Taxonomy" id="206096"/>
    <lineage>
        <taxon>Bacteria</taxon>
        <taxon>Pseudomonadati</taxon>
        <taxon>Bacteroidota</taxon>
        <taxon>Bacteroidia</taxon>
        <taxon>Bacteroidales</taxon>
        <taxon>Dysgonomonadaceae</taxon>
        <taxon>Dysgonomonas</taxon>
        <taxon>environmental samples</taxon>
    </lineage>
</organism>
<name>A0A212JKA8_9BACT</name>
<gene>
    <name evidence="1" type="ORF">KL86DYS1_20041</name>
</gene>
<evidence type="ECO:0000313" key="1">
    <source>
        <dbReference type="EMBL" id="SBV99850.1"/>
    </source>
</evidence>
<dbReference type="AlphaFoldDB" id="A0A212JKA8"/>
<dbReference type="EMBL" id="FLUM01000002">
    <property type="protein sequence ID" value="SBV99850.1"/>
    <property type="molecule type" value="Genomic_DNA"/>
</dbReference>
<dbReference type="Pfam" id="PF16702">
    <property type="entry name" value="DUF5063"/>
    <property type="match status" value="1"/>
</dbReference>